<accession>A0AAX4IUR2</accession>
<dbReference type="RefSeq" id="XP_062784204.1">
    <property type="nucleotide sequence ID" value="XM_062928153.1"/>
</dbReference>
<reference evidence="2" key="1">
    <citation type="journal article" date="2023" name="bioRxiv">
        <title>Complete genome of the Medicago anthracnose fungus, Colletotrichum destructivum, reveals a mini-chromosome-like region within a core chromosome.</title>
        <authorList>
            <person name="Lapalu N."/>
            <person name="Simon A."/>
            <person name="Lu A."/>
            <person name="Plaumann P.-L."/>
            <person name="Amselem J."/>
            <person name="Pigne S."/>
            <person name="Auger A."/>
            <person name="Koch C."/>
            <person name="Dallery J.-F."/>
            <person name="O'Connell R.J."/>
        </authorList>
    </citation>
    <scope>NUCLEOTIDE SEQUENCE [LARGE SCALE GENOMIC DNA]</scope>
    <source>
        <strain evidence="2">CBS 520.97</strain>
    </source>
</reference>
<keyword evidence="2" id="KW-1185">Reference proteome</keyword>
<dbReference type="AlphaFoldDB" id="A0AAX4IUR2"/>
<evidence type="ECO:0000313" key="1">
    <source>
        <dbReference type="EMBL" id="WQF86983.1"/>
    </source>
</evidence>
<dbReference type="GeneID" id="87948497"/>
<name>A0AAX4IUR2_9PEZI</name>
<organism evidence="1 2">
    <name type="scientific">Colletotrichum destructivum</name>
    <dbReference type="NCBI Taxonomy" id="34406"/>
    <lineage>
        <taxon>Eukaryota</taxon>
        <taxon>Fungi</taxon>
        <taxon>Dikarya</taxon>
        <taxon>Ascomycota</taxon>
        <taxon>Pezizomycotina</taxon>
        <taxon>Sordariomycetes</taxon>
        <taxon>Hypocreomycetidae</taxon>
        <taxon>Glomerellales</taxon>
        <taxon>Glomerellaceae</taxon>
        <taxon>Colletotrichum</taxon>
        <taxon>Colletotrichum destructivum species complex</taxon>
    </lineage>
</organism>
<dbReference type="KEGG" id="cdet:87948497"/>
<proteinExistence type="predicted"/>
<evidence type="ECO:0008006" key="3">
    <source>
        <dbReference type="Google" id="ProtNLM"/>
    </source>
</evidence>
<dbReference type="Proteomes" id="UP001322277">
    <property type="component" value="Chromosome 8"/>
</dbReference>
<dbReference type="EMBL" id="CP137312">
    <property type="protein sequence ID" value="WQF86983.1"/>
    <property type="molecule type" value="Genomic_DNA"/>
</dbReference>
<evidence type="ECO:0000313" key="2">
    <source>
        <dbReference type="Proteomes" id="UP001322277"/>
    </source>
</evidence>
<gene>
    <name evidence="1" type="ORF">CDEST_11997</name>
</gene>
<protein>
    <recommendedName>
        <fullName evidence="3">F-box domain-containing protein</fullName>
    </recommendedName>
</protein>
<sequence>MARTRSRGRPHIFRLPSELHYQILMELDSVSDLRAWILTSHIAVEHFLEYKANVLALHINDYLVPEALTVVRLRRIHEESTEPVKSRDLVNLTCELLESMDPLAPLSALLPGDSYTSMALLELIEEVSLIESGITQCQSHPTLSAGSAPCSQLYCRTGWAWTGSYSHERYEDKWHQRPILLFELYAQCLYRNYEIYEAGEEQELYDRLGKTIVARADPYFTCPMRNLSNFNQVVEFVCRRNDDYLQLALRKVVRIYKVSGQPSFNSHITVKEPAQDLREAIDDPIVCSRSTRLFWANDDKMREIQMLDKPAIDLMRRNKDSDVSVAQVGTWHTASGDVPVYRLACPEWESAVWNGYPREFLFKKDSDRFTAVASMLLLRERKGWTPVDDIYNLWRMAAGGIRPLARLMRMTPPERQQHILDHYVRPASDVRGRIKDVLKWRSWHDPFLRKHVIRLYSGIRFFLPKLCRWLSCRCRRLEDRCECANRNRAIEIFSGNR</sequence>